<dbReference type="Proteomes" id="UP000608530">
    <property type="component" value="Unassembled WGS sequence"/>
</dbReference>
<keyword evidence="2" id="KW-0812">Transmembrane</keyword>
<protein>
    <submittedName>
        <fullName evidence="3">Uncharacterized protein</fullName>
    </submittedName>
</protein>
<evidence type="ECO:0000313" key="4">
    <source>
        <dbReference type="Proteomes" id="UP000608530"/>
    </source>
</evidence>
<accession>A0A934UWU0</accession>
<comment type="caution">
    <text evidence="3">The sequence shown here is derived from an EMBL/GenBank/DDBJ whole genome shotgun (WGS) entry which is preliminary data.</text>
</comment>
<feature type="region of interest" description="Disordered" evidence="1">
    <location>
        <begin position="44"/>
        <end position="77"/>
    </location>
</feature>
<name>A0A934UWU0_9MICO</name>
<proteinExistence type="predicted"/>
<gene>
    <name evidence="3" type="ORF">JD276_14580</name>
</gene>
<keyword evidence="2" id="KW-0472">Membrane</keyword>
<feature type="transmembrane region" description="Helical" evidence="2">
    <location>
        <begin position="16"/>
        <end position="39"/>
    </location>
</feature>
<evidence type="ECO:0000256" key="2">
    <source>
        <dbReference type="SAM" id="Phobius"/>
    </source>
</evidence>
<evidence type="ECO:0000256" key="1">
    <source>
        <dbReference type="SAM" id="MobiDB-lite"/>
    </source>
</evidence>
<keyword evidence="4" id="KW-1185">Reference proteome</keyword>
<dbReference type="RefSeq" id="WP_200116397.1">
    <property type="nucleotide sequence ID" value="NZ_JAEHOH010000024.1"/>
</dbReference>
<keyword evidence="2" id="KW-1133">Transmembrane helix</keyword>
<evidence type="ECO:0000313" key="3">
    <source>
        <dbReference type="EMBL" id="MBK0420257.1"/>
    </source>
</evidence>
<dbReference type="AlphaFoldDB" id="A0A934UWU0"/>
<sequence>MSSPHADQRQRSRRRLIITLIVTGLILLLLTGIGIYGLITGPTPQDPGGSSHPGASEPPGAPGEEPGARELPSLPRTDDPEEYVRAVAEALFAWDTFTLLTPADHRAVLIEDADPTGTETPGLIADLDGYFPSAQTWRDLAEYRTRQHLEIEDVFVPEQWHEAVAAAGDEIADGTIAYTVDGVRHRQGVWYGDAVSSAHPVAFTVFVACEPVFDRCQLLRLSQLDNPLR</sequence>
<dbReference type="EMBL" id="JAEHOH010000024">
    <property type="protein sequence ID" value="MBK0420257.1"/>
    <property type="molecule type" value="Genomic_DNA"/>
</dbReference>
<organism evidence="3 4">
    <name type="scientific">Leucobacter chromiisoli</name>
    <dbReference type="NCBI Taxonomy" id="2796471"/>
    <lineage>
        <taxon>Bacteria</taxon>
        <taxon>Bacillati</taxon>
        <taxon>Actinomycetota</taxon>
        <taxon>Actinomycetes</taxon>
        <taxon>Micrococcales</taxon>
        <taxon>Microbacteriaceae</taxon>
        <taxon>Leucobacter</taxon>
    </lineage>
</organism>
<reference evidence="3" key="1">
    <citation type="submission" date="2020-12" db="EMBL/GenBank/DDBJ databases">
        <title>Leucobacter sp. CAS1, isolated from Chromium sludge.</title>
        <authorList>
            <person name="Xu Z."/>
        </authorList>
    </citation>
    <scope>NUCLEOTIDE SEQUENCE</scope>
    <source>
        <strain evidence="3">CSA1</strain>
    </source>
</reference>
<feature type="compositionally biased region" description="Low complexity" evidence="1">
    <location>
        <begin position="44"/>
        <end position="65"/>
    </location>
</feature>